<dbReference type="RefSeq" id="WP_209662329.1">
    <property type="nucleotide sequence ID" value="NZ_JAGGMS010000001.1"/>
</dbReference>
<comment type="caution">
    <text evidence="1">The sequence shown here is derived from an EMBL/GenBank/DDBJ whole genome shotgun (WGS) entry which is preliminary data.</text>
</comment>
<evidence type="ECO:0000313" key="2">
    <source>
        <dbReference type="Proteomes" id="UP000741013"/>
    </source>
</evidence>
<accession>A0ABS4PIJ7</accession>
<name>A0ABS4PIJ7_9PSEU</name>
<dbReference type="EMBL" id="JAGGMS010000001">
    <property type="protein sequence ID" value="MBP2178704.1"/>
    <property type="molecule type" value="Genomic_DNA"/>
</dbReference>
<protein>
    <recommendedName>
        <fullName evidence="3">EcsC protein family protein</fullName>
    </recommendedName>
</protein>
<keyword evidence="2" id="KW-1185">Reference proteome</keyword>
<sequence length="270" mass="29257">MGEAISDAQVVKVLRPFVRGCGPMLDALRESDPLGLLARAERRDGNPELDEVDPKLRDKLLNGLTSVKVPGTEAWAAMDAEERTRWWVNRVGRFTALLTSIPGLGGALADRLPVQDALGAAAQGLLLCAISGEHGITEVGDRVRLIAWVLFERDVDPVLAAGKDAAHDPSAEDSRTEALTEELSQSEHKHGRLTVKAAARTLWRLGRSLLSIVDELEKRPRGRLVHRALGMLPVVGMAGDYLGERSGLKKVAKRARAWIDREAPGAVPAQ</sequence>
<evidence type="ECO:0000313" key="1">
    <source>
        <dbReference type="EMBL" id="MBP2178704.1"/>
    </source>
</evidence>
<gene>
    <name evidence="1" type="ORF">JOM49_000230</name>
</gene>
<organism evidence="1 2">
    <name type="scientific">Amycolatopsis magusensis</name>
    <dbReference type="NCBI Taxonomy" id="882444"/>
    <lineage>
        <taxon>Bacteria</taxon>
        <taxon>Bacillati</taxon>
        <taxon>Actinomycetota</taxon>
        <taxon>Actinomycetes</taxon>
        <taxon>Pseudonocardiales</taxon>
        <taxon>Pseudonocardiaceae</taxon>
        <taxon>Amycolatopsis</taxon>
    </lineage>
</organism>
<proteinExistence type="predicted"/>
<dbReference type="Proteomes" id="UP000741013">
    <property type="component" value="Unassembled WGS sequence"/>
</dbReference>
<evidence type="ECO:0008006" key="3">
    <source>
        <dbReference type="Google" id="ProtNLM"/>
    </source>
</evidence>
<reference evidence="1 2" key="1">
    <citation type="submission" date="2021-03" db="EMBL/GenBank/DDBJ databases">
        <title>Sequencing the genomes of 1000 actinobacteria strains.</title>
        <authorList>
            <person name="Klenk H.-P."/>
        </authorList>
    </citation>
    <scope>NUCLEOTIDE SEQUENCE [LARGE SCALE GENOMIC DNA]</scope>
    <source>
        <strain evidence="1 2">DSM 45510</strain>
    </source>
</reference>